<dbReference type="PANTHER" id="PTHR31685">
    <property type="entry name" value="INTEGRAL MEMBRANE PROTEIN (AFU_ORTHOLOGUE AFUA_6G12730)-RELATED"/>
    <property type="match status" value="1"/>
</dbReference>
<name>A0A1Q2YE73_9ASCO</name>
<dbReference type="PANTHER" id="PTHR31685:SF3">
    <property type="entry name" value="INTEGRAL MEMBRANE PROTEIN (AFU_ORTHOLOGUE AFUA_6G12730)"/>
    <property type="match status" value="1"/>
</dbReference>
<feature type="domain" description="Protein YTP1-like C-terminal" evidence="2">
    <location>
        <begin position="111"/>
        <end position="346"/>
    </location>
</feature>
<comment type="caution">
    <text evidence="3">The sequence shown here is derived from an EMBL/GenBank/DDBJ whole genome shotgun (WGS) entry which is preliminary data.</text>
</comment>
<reference evidence="3 4" key="1">
    <citation type="submission" date="2016-08" db="EMBL/GenBank/DDBJ databases">
        <title>Whole genome shotgun sequence of Pichia membranifaciens KS47-1.</title>
        <authorList>
            <person name="Konishi M."/>
            <person name="Ishida M."/>
            <person name="Arakawa T."/>
            <person name="Kato Y."/>
            <person name="Horiuchi J."/>
        </authorList>
    </citation>
    <scope>NUCLEOTIDE SEQUENCE [LARGE SCALE GENOMIC DNA]</scope>
    <source>
        <strain evidence="3 4">KS47-1</strain>
    </source>
</reference>
<dbReference type="Proteomes" id="UP000186136">
    <property type="component" value="Unassembled WGS sequence"/>
</dbReference>
<keyword evidence="1" id="KW-1133">Transmembrane helix</keyword>
<keyword evidence="1" id="KW-0812">Transmembrane</keyword>
<evidence type="ECO:0000259" key="2">
    <source>
        <dbReference type="Pfam" id="PF10355"/>
    </source>
</evidence>
<dbReference type="AlphaFoldDB" id="A0A1Q2YE73"/>
<keyword evidence="4" id="KW-1185">Reference proteome</keyword>
<protein>
    <recommendedName>
        <fullName evidence="2">Protein YTP1-like C-terminal domain-containing protein</fullName>
    </recommendedName>
</protein>
<accession>A0A1Q2YE73</accession>
<dbReference type="EMBL" id="BDGI01000046">
    <property type="protein sequence ID" value="GAV27801.1"/>
    <property type="molecule type" value="Genomic_DNA"/>
</dbReference>
<feature type="transmembrane region" description="Helical" evidence="1">
    <location>
        <begin position="322"/>
        <end position="344"/>
    </location>
</feature>
<evidence type="ECO:0000256" key="1">
    <source>
        <dbReference type="SAM" id="Phobius"/>
    </source>
</evidence>
<dbReference type="InterPro" id="IPR018827">
    <property type="entry name" value="YTP1_C"/>
</dbReference>
<keyword evidence="1" id="KW-0472">Membrane</keyword>
<dbReference type="OrthoDB" id="4005299at2759"/>
<proteinExistence type="predicted"/>
<evidence type="ECO:0000313" key="3">
    <source>
        <dbReference type="EMBL" id="GAV27801.1"/>
    </source>
</evidence>
<evidence type="ECO:0000313" key="4">
    <source>
        <dbReference type="Proteomes" id="UP000186136"/>
    </source>
</evidence>
<gene>
    <name evidence="3" type="ORF">PMKS-001269</name>
</gene>
<dbReference type="Pfam" id="PF10355">
    <property type="entry name" value="Ytp1"/>
    <property type="match status" value="1"/>
</dbReference>
<sequence length="355" mass="39039">MHGLGLNYNGSSTNNTLGSGSNSGSNSVSPLASTSQLTKSRIGGGWNYAYVDLDRYKSAKDYSTVSEADRAMSGMGGTGSGGSNVAHSFWIRCHQLFTSRDVINRYGGLICTFEAVESFLIFFYGCSNVFLEHLASTDGVWTAKDLQHVSIAFMYFGAGLCGLITEFKLSSWRRSLFFNVAGKQLAITENIQLDDTLPVDDQHHILGSNKMITPGFSPNPFPVFTIFWTGVLMSKHAQASALSSEIHVQWGSLLTYGSFFRVFTFFLMSYYPLRGSKECFLPSKPLTELVTSFCLLCGGLVFMESTDQIIEALAYRGLTPMFTINVSVGVISLAMAWIMFIFAVKDRMRAKISAK</sequence>
<organism evidence="3 4">
    <name type="scientific">Pichia membranifaciens</name>
    <dbReference type="NCBI Taxonomy" id="4926"/>
    <lineage>
        <taxon>Eukaryota</taxon>
        <taxon>Fungi</taxon>
        <taxon>Dikarya</taxon>
        <taxon>Ascomycota</taxon>
        <taxon>Saccharomycotina</taxon>
        <taxon>Pichiomycetes</taxon>
        <taxon>Pichiales</taxon>
        <taxon>Pichiaceae</taxon>
        <taxon>Pichia</taxon>
    </lineage>
</organism>